<accession>A0ABD5STN8</accession>
<evidence type="ECO:0008006" key="4">
    <source>
        <dbReference type="Google" id="ProtNLM"/>
    </source>
</evidence>
<name>A0ABD5STN8_9EURY</name>
<keyword evidence="3" id="KW-1185">Reference proteome</keyword>
<organism evidence="2 3">
    <name type="scientific">Natrinema soli</name>
    <dbReference type="NCBI Taxonomy" id="1930624"/>
    <lineage>
        <taxon>Archaea</taxon>
        <taxon>Methanobacteriati</taxon>
        <taxon>Methanobacteriota</taxon>
        <taxon>Stenosarchaea group</taxon>
        <taxon>Halobacteria</taxon>
        <taxon>Halobacteriales</taxon>
        <taxon>Natrialbaceae</taxon>
        <taxon>Natrinema</taxon>
    </lineage>
</organism>
<dbReference type="RefSeq" id="WP_273739572.1">
    <property type="nucleotide sequence ID" value="NZ_JAQIVI010000272.1"/>
</dbReference>
<proteinExistence type="predicted"/>
<dbReference type="AlphaFoldDB" id="A0ABD5STN8"/>
<protein>
    <recommendedName>
        <fullName evidence="4">Halobacterial output domain-containing protein</fullName>
    </recommendedName>
</protein>
<dbReference type="EMBL" id="JBHSWV010000272">
    <property type="protein sequence ID" value="MFC6766616.1"/>
    <property type="molecule type" value="Genomic_DNA"/>
</dbReference>
<reference evidence="2 3" key="1">
    <citation type="journal article" date="2019" name="Int. J. Syst. Evol. Microbiol.">
        <title>The Global Catalogue of Microorganisms (GCM) 10K type strain sequencing project: providing services to taxonomists for standard genome sequencing and annotation.</title>
        <authorList>
            <consortium name="The Broad Institute Genomics Platform"/>
            <consortium name="The Broad Institute Genome Sequencing Center for Infectious Disease"/>
            <person name="Wu L."/>
            <person name="Ma J."/>
        </authorList>
    </citation>
    <scope>NUCLEOTIDE SEQUENCE [LARGE SCALE GENOMIC DNA]</scope>
    <source>
        <strain evidence="2 3">LMG 29247</strain>
    </source>
</reference>
<evidence type="ECO:0000256" key="1">
    <source>
        <dbReference type="SAM" id="MobiDB-lite"/>
    </source>
</evidence>
<dbReference type="Proteomes" id="UP001596383">
    <property type="component" value="Unassembled WGS sequence"/>
</dbReference>
<gene>
    <name evidence="2" type="ORF">ACFQE6_16950</name>
</gene>
<sequence>MSRYLAGLGDGSLRATGPLETIESVAATNETVAAVVDEADTDGDGVPDENLTTVYDAVYAADSEAGEATIHRDDGEYRALRLSVGLSGGADTGTVTEEIAGSRRSRERPT</sequence>
<feature type="region of interest" description="Disordered" evidence="1">
    <location>
        <begin position="89"/>
        <end position="110"/>
    </location>
</feature>
<comment type="caution">
    <text evidence="2">The sequence shown here is derived from an EMBL/GenBank/DDBJ whole genome shotgun (WGS) entry which is preliminary data.</text>
</comment>
<evidence type="ECO:0000313" key="3">
    <source>
        <dbReference type="Proteomes" id="UP001596383"/>
    </source>
</evidence>
<evidence type="ECO:0000313" key="2">
    <source>
        <dbReference type="EMBL" id="MFC6766616.1"/>
    </source>
</evidence>